<keyword evidence="3" id="KW-0378">Hydrolase</keyword>
<feature type="transmembrane region" description="Helical" evidence="1">
    <location>
        <begin position="400"/>
        <end position="420"/>
    </location>
</feature>
<dbReference type="Pfam" id="PF01966">
    <property type="entry name" value="HD"/>
    <property type="match status" value="1"/>
</dbReference>
<gene>
    <name evidence="3" type="ORF">CRP01_12445</name>
</gene>
<dbReference type="AlphaFoldDB" id="A0A2D0NCZ2"/>
<feature type="transmembrane region" description="Helical" evidence="1">
    <location>
        <begin position="12"/>
        <end position="32"/>
    </location>
</feature>
<feature type="transmembrane region" description="Helical" evidence="1">
    <location>
        <begin position="274"/>
        <end position="295"/>
    </location>
</feature>
<proteinExistence type="predicted"/>
<dbReference type="NCBIfam" id="TIGR00277">
    <property type="entry name" value="HDIG"/>
    <property type="match status" value="1"/>
</dbReference>
<dbReference type="InterPro" id="IPR006674">
    <property type="entry name" value="HD_domain"/>
</dbReference>
<keyword evidence="1" id="KW-0812">Transmembrane</keyword>
<dbReference type="Gene3D" id="1.10.3210.10">
    <property type="entry name" value="Hypothetical protein af1432"/>
    <property type="match status" value="1"/>
</dbReference>
<dbReference type="SMART" id="SM00471">
    <property type="entry name" value="HDc"/>
    <property type="match status" value="1"/>
</dbReference>
<accession>A0A2D0NCZ2</accession>
<dbReference type="PANTHER" id="PTHR36442">
    <property type="entry name" value="CYCLIC-DI-AMP PHOSPHODIESTERASE PGPH"/>
    <property type="match status" value="1"/>
</dbReference>
<dbReference type="InterPro" id="IPR006675">
    <property type="entry name" value="HDIG_dom"/>
</dbReference>
<dbReference type="InterPro" id="IPR052722">
    <property type="entry name" value="PgpH_phosphodiesterase"/>
</dbReference>
<evidence type="ECO:0000256" key="1">
    <source>
        <dbReference type="SAM" id="Phobius"/>
    </source>
</evidence>
<dbReference type="Proteomes" id="UP000223913">
    <property type="component" value="Unassembled WGS sequence"/>
</dbReference>
<dbReference type="SUPFAM" id="SSF109604">
    <property type="entry name" value="HD-domain/PDEase-like"/>
    <property type="match status" value="1"/>
</dbReference>
<feature type="transmembrane region" description="Helical" evidence="1">
    <location>
        <begin position="432"/>
        <end position="450"/>
    </location>
</feature>
<dbReference type="Pfam" id="PF07698">
    <property type="entry name" value="7TM-7TMR_HD"/>
    <property type="match status" value="1"/>
</dbReference>
<dbReference type="Pfam" id="PF07697">
    <property type="entry name" value="7TMR-HDED"/>
    <property type="match status" value="1"/>
</dbReference>
<sequence>MAKERQKAWKYWSIFMKGVLLFGVGTLIVLLFPNNVKFKYQFERGQPWRYEELVAPFDFPIKKAEEELVAERDELLQNFSPYYELDYGIGKTAVQQFKTEFQQQLQQSETQEQFQDVTRRPDAYREFGTTLLNKLFNEGIVKIREEDEEREKEFVIQIVKGGFTERQTLEQVIRPEDARDFLGDTLPYSQLSEPEFLFPILENTIRPNVYYSDTLTQRFKEDLLAGVVTSRGRVSKGELIIPKGGVVTDEIYQKLLSFREQYEKEITEKQSSRGVLIGYIILTFLLLSIFVTYLQNFAPEVFNKNKQLVFVALWLVAFSYLTFLVEKSGVLSPYLIPFGIVPIVIKAFYTDRLALFVHLIIVLFASFITSQGYEFTFIQILVGIIVVLSNIDTRNWSRFFYSMLFIFLTYALSYVGLELIRDGSLRDLNLTFFAWTGLNVLLTLLAYPLIPLFERFFSFISPITLIELSDLNRPLLQKLATKAPGTLQHSLQVANLSEAAAREIGADHLLVKVAALYHDIGKTLKPEYFIENQSGQNPHEDIDDLTSAKTIIEHVTEGVKIAQKAKLPDILINFIKTHHGTTKVEYFYRKHLKEHPDSTVDESEFRYPGPLPRTKEETIMMLADSIEAACKSLKDPTEKELMAFIDKIIQHKATQGQLDDSAMTFKELEACTKVFKKIMRSVHHLRIEYPEEEKQQ</sequence>
<dbReference type="CDD" id="cd00077">
    <property type="entry name" value="HDc"/>
    <property type="match status" value="1"/>
</dbReference>
<dbReference type="PANTHER" id="PTHR36442:SF1">
    <property type="entry name" value="CYCLIC-DI-AMP PHOSPHODIESTERASE PGPH"/>
    <property type="match status" value="1"/>
</dbReference>
<evidence type="ECO:0000313" key="3">
    <source>
        <dbReference type="EMBL" id="PHN06372.1"/>
    </source>
</evidence>
<comment type="caution">
    <text evidence="3">The sequence shown here is derived from an EMBL/GenBank/DDBJ whole genome shotgun (WGS) entry which is preliminary data.</text>
</comment>
<dbReference type="InterPro" id="IPR011624">
    <property type="entry name" value="Metal-dep_PHydrolase_7TM_extra"/>
</dbReference>
<feature type="transmembrane region" description="Helical" evidence="1">
    <location>
        <begin position="307"/>
        <end position="324"/>
    </location>
</feature>
<keyword evidence="1" id="KW-1133">Transmembrane helix</keyword>
<feature type="domain" description="HD" evidence="2">
    <location>
        <begin position="486"/>
        <end position="629"/>
    </location>
</feature>
<keyword evidence="1" id="KW-0472">Membrane</keyword>
<name>A0A2D0NCZ2_FLAN2</name>
<dbReference type="InterPro" id="IPR011621">
    <property type="entry name" value="Metal-dep_PHydrolase_7TM_intra"/>
</dbReference>
<organism evidence="3 4">
    <name type="scientific">Flavilitoribacter nigricans (strain ATCC 23147 / DSM 23189 / NBRC 102662 / NCIMB 1420 / SS-2)</name>
    <name type="common">Lewinella nigricans</name>
    <dbReference type="NCBI Taxonomy" id="1122177"/>
    <lineage>
        <taxon>Bacteria</taxon>
        <taxon>Pseudomonadati</taxon>
        <taxon>Bacteroidota</taxon>
        <taxon>Saprospiria</taxon>
        <taxon>Saprospirales</taxon>
        <taxon>Lewinellaceae</taxon>
        <taxon>Flavilitoribacter</taxon>
    </lineage>
</organism>
<dbReference type="GO" id="GO:0016787">
    <property type="term" value="F:hydrolase activity"/>
    <property type="evidence" value="ECO:0007669"/>
    <property type="project" value="UniProtKB-KW"/>
</dbReference>
<dbReference type="PROSITE" id="PS51831">
    <property type="entry name" value="HD"/>
    <property type="match status" value="1"/>
</dbReference>
<evidence type="ECO:0000259" key="2">
    <source>
        <dbReference type="PROSITE" id="PS51831"/>
    </source>
</evidence>
<dbReference type="EMBL" id="PDUD01000018">
    <property type="protein sequence ID" value="PHN06372.1"/>
    <property type="molecule type" value="Genomic_DNA"/>
</dbReference>
<protein>
    <submittedName>
        <fullName evidence="3">Phosphohydrolase</fullName>
    </submittedName>
</protein>
<feature type="transmembrane region" description="Helical" evidence="1">
    <location>
        <begin position="331"/>
        <end position="349"/>
    </location>
</feature>
<evidence type="ECO:0000313" key="4">
    <source>
        <dbReference type="Proteomes" id="UP000223913"/>
    </source>
</evidence>
<dbReference type="OrthoDB" id="9806952at2"/>
<feature type="transmembrane region" description="Helical" evidence="1">
    <location>
        <begin position="355"/>
        <end position="388"/>
    </location>
</feature>
<reference evidence="3 4" key="1">
    <citation type="submission" date="2017-10" db="EMBL/GenBank/DDBJ databases">
        <title>The draft genome sequence of Lewinella nigricans NBRC 102662.</title>
        <authorList>
            <person name="Wang K."/>
        </authorList>
    </citation>
    <scope>NUCLEOTIDE SEQUENCE [LARGE SCALE GENOMIC DNA]</scope>
    <source>
        <strain evidence="3 4">NBRC 102662</strain>
    </source>
</reference>
<keyword evidence="4" id="KW-1185">Reference proteome</keyword>
<dbReference type="InterPro" id="IPR003607">
    <property type="entry name" value="HD/PDEase_dom"/>
</dbReference>